<dbReference type="InterPro" id="IPR047939">
    <property type="entry name" value="BREX_1_PglX"/>
</dbReference>
<dbReference type="EC" id="2.1.1.72" evidence="1"/>
<evidence type="ECO:0000256" key="2">
    <source>
        <dbReference type="ARBA" id="ARBA00022603"/>
    </source>
</evidence>
<dbReference type="InterPro" id="IPR002052">
    <property type="entry name" value="DNA_methylase_N6_adenine_CS"/>
</dbReference>
<keyword evidence="3" id="KW-0808">Transferase</keyword>
<evidence type="ECO:0000313" key="9">
    <source>
        <dbReference type="Proteomes" id="UP000320421"/>
    </source>
</evidence>
<feature type="domain" description="Type II methyltransferase M.TaqI-like" evidence="7">
    <location>
        <begin position="397"/>
        <end position="664"/>
    </location>
</feature>
<dbReference type="Pfam" id="PF07669">
    <property type="entry name" value="Eco57I"/>
    <property type="match status" value="1"/>
</dbReference>
<comment type="catalytic activity">
    <reaction evidence="5">
        <text>a 2'-deoxyadenosine in DNA + S-adenosyl-L-methionine = an N(6)-methyl-2'-deoxyadenosine in DNA + S-adenosyl-L-homocysteine + H(+)</text>
        <dbReference type="Rhea" id="RHEA:15197"/>
        <dbReference type="Rhea" id="RHEA-COMP:12418"/>
        <dbReference type="Rhea" id="RHEA-COMP:12419"/>
        <dbReference type="ChEBI" id="CHEBI:15378"/>
        <dbReference type="ChEBI" id="CHEBI:57856"/>
        <dbReference type="ChEBI" id="CHEBI:59789"/>
        <dbReference type="ChEBI" id="CHEBI:90615"/>
        <dbReference type="ChEBI" id="CHEBI:90616"/>
        <dbReference type="EC" id="2.1.1.72"/>
    </reaction>
</comment>
<protein>
    <recommendedName>
        <fullName evidence="1">site-specific DNA-methyltransferase (adenine-specific)</fullName>
        <ecNumber evidence="1">2.1.1.72</ecNumber>
    </recommendedName>
</protein>
<dbReference type="PROSITE" id="PS00092">
    <property type="entry name" value="N6_MTASE"/>
    <property type="match status" value="1"/>
</dbReference>
<dbReference type="GO" id="GO:0006304">
    <property type="term" value="P:DNA modification"/>
    <property type="evidence" value="ECO:0007669"/>
    <property type="project" value="InterPro"/>
</dbReference>
<keyword evidence="9" id="KW-1185">Reference proteome</keyword>
<dbReference type="NCBIfam" id="NF033452">
    <property type="entry name" value="BREX_1_MTaseX"/>
    <property type="match status" value="1"/>
</dbReference>
<dbReference type="EMBL" id="CP036266">
    <property type="protein sequence ID" value="QDT24367.1"/>
    <property type="molecule type" value="Genomic_DNA"/>
</dbReference>
<dbReference type="REBASE" id="356560">
    <property type="entry name" value="Pba66A1ORF61990P"/>
</dbReference>
<dbReference type="PANTHER" id="PTHR33841:SF1">
    <property type="entry name" value="DNA METHYLTRANSFERASE A"/>
    <property type="match status" value="1"/>
</dbReference>
<proteinExistence type="predicted"/>
<dbReference type="InterPro" id="IPR029063">
    <property type="entry name" value="SAM-dependent_MTases_sf"/>
</dbReference>
<dbReference type="GO" id="GO:0003676">
    <property type="term" value="F:nucleic acid binding"/>
    <property type="evidence" value="ECO:0007669"/>
    <property type="project" value="InterPro"/>
</dbReference>
<gene>
    <name evidence="8" type="ORF">HG66A1_61990</name>
</gene>
<evidence type="ECO:0000256" key="3">
    <source>
        <dbReference type="ARBA" id="ARBA00022679"/>
    </source>
</evidence>
<sequence>MDQEIRNKLRNVVTQCRKLLEDSISQELEGKYTIFTKDEKVIADSNAEMNNLTTDEDRAARKDILDHFAHIKARGFKPKEALDQLVREIAFTHLNRLCAYKMMEARDVYVGGQKFREAVSRGVNSNGVKFYLADHEEDERLYNTGHQDVAYRHFLDWLGGALSDEIGVLFNPNDPANRLYPRQKTLDEVLDLLNGGGIKAEETELREQWPLIWSQDETIGWVYQYFTPKELRDKARKESQAPRNSYELAFRNQFFTPRYVVEFLTDNTLGRIWYEMRKGETRLKDQCRYMVRRPTDNFLKEDEQPPKDAAEGQDDLSQEELLKLPVPILHRQKKDPRELKILDPACGSGHFLLYCFDLLLTIYEEAYADPDLGPALQKDYPKLEDLERDVPRLILAHNLHGIDIDLRASQIAALALWLRCQRAYQDMGLKKDRPTITRSNFVCAEPMPGEEQMLKEFVGQLEPKVLGQVVEVVFDKMKLAGEAGSLLKIEEEIRDAIREAKRQYEIGGISIQRTLFDKPSEPVVKVFSVKEITDSQFFEQAEEKVIEALRSYAEKAQNGQRLQRRLFTEDAVRGFAFVDLCQNRYDVVLMNPPFGLAPERAFAYLKKAFPLSYTELLATFVERSLHLCTGIGGAITSRSFMVATRLRNWRHDILIDRIVTIADLGAAVMDAALVESAAYTFVADPLPRHPLVAFDVRRQAGREEQLSKAIRIDNGGESVAFRLLPSVFKRFPNYKILYSLPSKVADLLVLPSKFEPTVGTARQGMTTWDDFRFIRLRWEVAPDMIGPNNRWEHLAKGGGYQRYYGNIHLVVGWDSDGKEMREANIRVNGTDAQARQASDYWRRPGATYSLRSGRGFSARVLPSGCLFTSQGPVIFSESKVSNIAILGWVNSKLITSLIELQSNAGKFMSGIIKTLPWKGIECDDLPRLEAATNDLIQNLRSLDAINETSAVYCGLPNCTSLTALIRNVRGQFLTLQQRVTAIDADWDRTVNAAYGMTQQDVRRLREINVFDDDDDSSDGQRDDEGTPSLSDSTIAGMLLSHSVGIVFGRWGLKSYSELANELASKSPYSVLPSYPPQAIQDTPGSLQSQAGGLPQDSQTLAILVDDPDHADDIVRRIRDVCDVISEGRGDAVETEACDILGVKKIRDYLRKPGKNGFWDDHVTRYSQSRRSAPIYWLLQSLKKNYAIWLYYHQLDKDLLFKALVNYVEPKIRLETSRLEALRSQSAVAGDSGKEAKRIAKEAEKQEDFLSELRDFEDKLRRAANLHLEPDLNDGVVLNIAPLHELVPWKVAKKYWNELLAGKYEWSSIGKQLHQKGLVK</sequence>
<evidence type="ECO:0000256" key="4">
    <source>
        <dbReference type="ARBA" id="ARBA00022691"/>
    </source>
</evidence>
<dbReference type="GO" id="GO:0009007">
    <property type="term" value="F:site-specific DNA-methyltransferase (adenine-specific) activity"/>
    <property type="evidence" value="ECO:0007669"/>
    <property type="project" value="UniProtKB-EC"/>
</dbReference>
<dbReference type="Gene3D" id="3.40.50.150">
    <property type="entry name" value="Vaccinia Virus protein VP39"/>
    <property type="match status" value="1"/>
</dbReference>
<feature type="region of interest" description="Disordered" evidence="6">
    <location>
        <begin position="1010"/>
        <end position="1031"/>
    </location>
</feature>
<evidence type="ECO:0000256" key="5">
    <source>
        <dbReference type="ARBA" id="ARBA00047942"/>
    </source>
</evidence>
<name>A0A517PYA5_9PLAN</name>
<dbReference type="SUPFAM" id="SSF53335">
    <property type="entry name" value="S-adenosyl-L-methionine-dependent methyltransferases"/>
    <property type="match status" value="1"/>
</dbReference>
<dbReference type="PANTHER" id="PTHR33841">
    <property type="entry name" value="DNA METHYLTRANSFERASE YEEA-RELATED"/>
    <property type="match status" value="1"/>
</dbReference>
<dbReference type="Proteomes" id="UP000320421">
    <property type="component" value="Chromosome"/>
</dbReference>
<dbReference type="InterPro" id="IPR011639">
    <property type="entry name" value="MethylTrfase_TaqI-like_dom"/>
</dbReference>
<evidence type="ECO:0000256" key="6">
    <source>
        <dbReference type="SAM" id="MobiDB-lite"/>
    </source>
</evidence>
<keyword evidence="2" id="KW-0489">Methyltransferase</keyword>
<evidence type="ECO:0000259" key="7">
    <source>
        <dbReference type="Pfam" id="PF07669"/>
    </source>
</evidence>
<dbReference type="RefSeq" id="WP_145192987.1">
    <property type="nucleotide sequence ID" value="NZ_CP036266.1"/>
</dbReference>
<keyword evidence="4" id="KW-0949">S-adenosyl-L-methionine</keyword>
<dbReference type="GO" id="GO:0032259">
    <property type="term" value="P:methylation"/>
    <property type="evidence" value="ECO:0007669"/>
    <property type="project" value="UniProtKB-KW"/>
</dbReference>
<dbReference type="InterPro" id="IPR050953">
    <property type="entry name" value="N4_N6_ade-DNA_methylase"/>
</dbReference>
<evidence type="ECO:0000313" key="8">
    <source>
        <dbReference type="EMBL" id="QDT24367.1"/>
    </source>
</evidence>
<accession>A0A517PYA5</accession>
<organism evidence="8 9">
    <name type="scientific">Gimesia chilikensis</name>
    <dbReference type="NCBI Taxonomy" id="2605989"/>
    <lineage>
        <taxon>Bacteria</taxon>
        <taxon>Pseudomonadati</taxon>
        <taxon>Planctomycetota</taxon>
        <taxon>Planctomycetia</taxon>
        <taxon>Planctomycetales</taxon>
        <taxon>Planctomycetaceae</taxon>
        <taxon>Gimesia</taxon>
    </lineage>
</organism>
<dbReference type="OrthoDB" id="249114at2"/>
<evidence type="ECO:0000256" key="1">
    <source>
        <dbReference type="ARBA" id="ARBA00011900"/>
    </source>
</evidence>
<reference evidence="8 9" key="1">
    <citation type="submission" date="2019-02" db="EMBL/GenBank/DDBJ databases">
        <title>Deep-cultivation of Planctomycetes and their phenomic and genomic characterization uncovers novel biology.</title>
        <authorList>
            <person name="Wiegand S."/>
            <person name="Jogler M."/>
            <person name="Boedeker C."/>
            <person name="Pinto D."/>
            <person name="Vollmers J."/>
            <person name="Rivas-Marin E."/>
            <person name="Kohn T."/>
            <person name="Peeters S.H."/>
            <person name="Heuer A."/>
            <person name="Rast P."/>
            <person name="Oberbeckmann S."/>
            <person name="Bunk B."/>
            <person name="Jeske O."/>
            <person name="Meyerdierks A."/>
            <person name="Storesund J.E."/>
            <person name="Kallscheuer N."/>
            <person name="Luecker S."/>
            <person name="Lage O.M."/>
            <person name="Pohl T."/>
            <person name="Merkel B.J."/>
            <person name="Hornburger P."/>
            <person name="Mueller R.-W."/>
            <person name="Bruemmer F."/>
            <person name="Labrenz M."/>
            <person name="Spormann A.M."/>
            <person name="Op den Camp H."/>
            <person name="Overmann J."/>
            <person name="Amann R."/>
            <person name="Jetten M.S.M."/>
            <person name="Mascher T."/>
            <person name="Medema M.H."/>
            <person name="Devos D.P."/>
            <person name="Kaster A.-K."/>
            <person name="Ovreas L."/>
            <person name="Rohde M."/>
            <person name="Galperin M.Y."/>
            <person name="Jogler C."/>
        </authorList>
    </citation>
    <scope>NUCLEOTIDE SEQUENCE [LARGE SCALE GENOMIC DNA]</scope>
    <source>
        <strain evidence="8 9">HG66A1</strain>
    </source>
</reference>